<keyword evidence="1" id="KW-1133">Transmembrane helix</keyword>
<keyword evidence="1" id="KW-0812">Transmembrane</keyword>
<evidence type="ECO:0000256" key="1">
    <source>
        <dbReference type="SAM" id="Phobius"/>
    </source>
</evidence>
<proteinExistence type="predicted"/>
<dbReference type="AlphaFoldDB" id="A0A4Y2IYB5"/>
<dbReference type="Proteomes" id="UP000499080">
    <property type="component" value="Unassembled WGS sequence"/>
</dbReference>
<gene>
    <name evidence="2" type="ORF">AVEN_29345_1</name>
</gene>
<accession>A0A4Y2IYB5</accession>
<reference evidence="2 3" key="1">
    <citation type="journal article" date="2019" name="Sci. Rep.">
        <title>Orb-weaving spider Araneus ventricosus genome elucidates the spidroin gene catalogue.</title>
        <authorList>
            <person name="Kono N."/>
            <person name="Nakamura H."/>
            <person name="Ohtoshi R."/>
            <person name="Moran D.A.P."/>
            <person name="Shinohara A."/>
            <person name="Yoshida Y."/>
            <person name="Fujiwara M."/>
            <person name="Mori M."/>
            <person name="Tomita M."/>
            <person name="Arakawa K."/>
        </authorList>
    </citation>
    <scope>NUCLEOTIDE SEQUENCE [LARGE SCALE GENOMIC DNA]</scope>
</reference>
<keyword evidence="3" id="KW-1185">Reference proteome</keyword>
<evidence type="ECO:0000313" key="3">
    <source>
        <dbReference type="Proteomes" id="UP000499080"/>
    </source>
</evidence>
<organism evidence="2 3">
    <name type="scientific">Araneus ventricosus</name>
    <name type="common">Orbweaver spider</name>
    <name type="synonym">Epeira ventricosa</name>
    <dbReference type="NCBI Taxonomy" id="182803"/>
    <lineage>
        <taxon>Eukaryota</taxon>
        <taxon>Metazoa</taxon>
        <taxon>Ecdysozoa</taxon>
        <taxon>Arthropoda</taxon>
        <taxon>Chelicerata</taxon>
        <taxon>Arachnida</taxon>
        <taxon>Araneae</taxon>
        <taxon>Araneomorphae</taxon>
        <taxon>Entelegynae</taxon>
        <taxon>Araneoidea</taxon>
        <taxon>Araneidae</taxon>
        <taxon>Araneus</taxon>
    </lineage>
</organism>
<protein>
    <submittedName>
        <fullName evidence="2">Uncharacterized protein</fullName>
    </submittedName>
</protein>
<feature type="transmembrane region" description="Helical" evidence="1">
    <location>
        <begin position="20"/>
        <end position="41"/>
    </location>
</feature>
<comment type="caution">
    <text evidence="2">The sequence shown here is derived from an EMBL/GenBank/DDBJ whole genome shotgun (WGS) entry which is preliminary data.</text>
</comment>
<evidence type="ECO:0000313" key="2">
    <source>
        <dbReference type="EMBL" id="GBM82560.1"/>
    </source>
</evidence>
<sequence length="88" mass="9901">MRLSAGEDHEIETNFICDTLLLSGCIVTYMDSHLFAMLLIIQETYAFCIERRDKQKAITSFDDPSNVAMGDVLLRTFTGVDAAKANFF</sequence>
<dbReference type="EMBL" id="BGPR01003017">
    <property type="protein sequence ID" value="GBM82560.1"/>
    <property type="molecule type" value="Genomic_DNA"/>
</dbReference>
<name>A0A4Y2IYB5_ARAVE</name>
<keyword evidence="1" id="KW-0472">Membrane</keyword>